<dbReference type="InterPro" id="IPR007577">
    <property type="entry name" value="GlycoTrfase_DXD_sugar-bd_CS"/>
</dbReference>
<dbReference type="PANTHER" id="PTHR46781:SF5">
    <property type="entry name" value="ALPHA 1,4-GLYCOSYLTRANSFERASE FAMILY PROTEIN"/>
    <property type="match status" value="1"/>
</dbReference>
<evidence type="ECO:0000313" key="5">
    <source>
        <dbReference type="Proteomes" id="UP000215914"/>
    </source>
</evidence>
<dbReference type="Gene3D" id="3.90.550.20">
    <property type="match status" value="1"/>
</dbReference>
<accession>A0A251RWM2</accession>
<dbReference type="Gramene" id="mRNA:HanXRQr2_Chr17g0816201">
    <property type="protein sequence ID" value="CDS:HanXRQr2_Chr17g0816201.1"/>
    <property type="gene ID" value="HanXRQr2_Chr17g0816201"/>
</dbReference>
<evidence type="ECO:0000313" key="4">
    <source>
        <dbReference type="EMBL" id="OTF87309.1"/>
    </source>
</evidence>
<gene>
    <name evidence="4" type="ORF">HannXRQ_Chr17g0560351</name>
    <name evidence="3" type="ORF">HanXRQr2_Chr17g0816201</name>
</gene>
<dbReference type="AlphaFoldDB" id="A0A251RWM2"/>
<reference evidence="3 5" key="1">
    <citation type="journal article" date="2017" name="Nature">
        <title>The sunflower genome provides insights into oil metabolism, flowering and Asterid evolution.</title>
        <authorList>
            <person name="Badouin H."/>
            <person name="Gouzy J."/>
            <person name="Grassa C.J."/>
            <person name="Murat F."/>
            <person name="Staton S.E."/>
            <person name="Cottret L."/>
            <person name="Lelandais-Briere C."/>
            <person name="Owens G.L."/>
            <person name="Carrere S."/>
            <person name="Mayjonade B."/>
            <person name="Legrand L."/>
            <person name="Gill N."/>
            <person name="Kane N.C."/>
            <person name="Bowers J.E."/>
            <person name="Hubner S."/>
            <person name="Bellec A."/>
            <person name="Berard A."/>
            <person name="Berges H."/>
            <person name="Blanchet N."/>
            <person name="Boniface M.C."/>
            <person name="Brunel D."/>
            <person name="Catrice O."/>
            <person name="Chaidir N."/>
            <person name="Claudel C."/>
            <person name="Donnadieu C."/>
            <person name="Faraut T."/>
            <person name="Fievet G."/>
            <person name="Helmstetter N."/>
            <person name="King M."/>
            <person name="Knapp S.J."/>
            <person name="Lai Z."/>
            <person name="Le Paslier M.C."/>
            <person name="Lippi Y."/>
            <person name="Lorenzon L."/>
            <person name="Mandel J.R."/>
            <person name="Marage G."/>
            <person name="Marchand G."/>
            <person name="Marquand E."/>
            <person name="Bret-Mestries E."/>
            <person name="Morien E."/>
            <person name="Nambeesan S."/>
            <person name="Nguyen T."/>
            <person name="Pegot-Espagnet P."/>
            <person name="Pouilly N."/>
            <person name="Raftis F."/>
            <person name="Sallet E."/>
            <person name="Schiex T."/>
            <person name="Thomas J."/>
            <person name="Vandecasteele C."/>
            <person name="Vares D."/>
            <person name="Vear F."/>
            <person name="Vautrin S."/>
            <person name="Crespi M."/>
            <person name="Mangin B."/>
            <person name="Burke J.M."/>
            <person name="Salse J."/>
            <person name="Munos S."/>
            <person name="Vincourt P."/>
            <person name="Rieseberg L.H."/>
            <person name="Langlade N.B."/>
        </authorList>
    </citation>
    <scope>NUCLEOTIDE SEQUENCE [LARGE SCALE GENOMIC DNA]</scope>
    <source>
        <strain evidence="5">cv. SF193</strain>
        <tissue evidence="3">Leaves</tissue>
    </source>
</reference>
<reference evidence="4" key="2">
    <citation type="submission" date="2017-02" db="EMBL/GenBank/DDBJ databases">
        <title>Sunflower complete genome.</title>
        <authorList>
            <person name="Langlade N."/>
            <person name="Munos S."/>
        </authorList>
    </citation>
    <scope>NUCLEOTIDE SEQUENCE [LARGE SCALE GENOMIC DNA]</scope>
    <source>
        <tissue evidence="4">Leaves</tissue>
    </source>
</reference>
<feature type="domain" description="Alpha 1,4-glycosyltransferase" evidence="2">
    <location>
        <begin position="293"/>
        <end position="416"/>
    </location>
</feature>
<evidence type="ECO:0000259" key="2">
    <source>
        <dbReference type="Pfam" id="PF04572"/>
    </source>
</evidence>
<dbReference type="SUPFAM" id="SSF53448">
    <property type="entry name" value="Nucleotide-diphospho-sugar transferases"/>
    <property type="match status" value="1"/>
</dbReference>
<dbReference type="InterPro" id="IPR029044">
    <property type="entry name" value="Nucleotide-diphossugar_trans"/>
</dbReference>
<sequence>MNNTRSLFALISLIFLFLLSFNGASLRIPSLSPPQKLAGDPFYSPESRFYNPHLRKSPTSENSPEKLAGDPFYSPESPFYNPILRKSLSYHIESENSPENRNKKLLKMLSGFGSSRRDDFPARVNEFFHKKNETSSCKIRFFMTWISSSNSFNKRSIQSIESVFKSHPNACLLIISNSLDSIKGRQILQPFVEKRFRVTSIAPDFSYLFKNTMAESWFSKLIRGQVQAGNVPLGQNLSNLVRLCLLYKYGGVYIDADVIVLNRFDKVKNAIGAQTIDPNSKKWTRLNNAVMVFDKMHPLVYKFIEEFALTFNGNKWGHNGPFMVSRVVSRLQGRPGYKFTVLPPPAFYPVSWVNVRALFRGPKNETDLRWSTGVFEQIRNHSYTLHLWNKQSRGFRVEQGSVVSKIFLDTCVFCNASRTNSTI</sequence>
<dbReference type="EMBL" id="CM007906">
    <property type="protein sequence ID" value="OTF87309.1"/>
    <property type="molecule type" value="Genomic_DNA"/>
</dbReference>
<feature type="chain" id="PRO_5041059399" evidence="1">
    <location>
        <begin position="25"/>
        <end position="423"/>
    </location>
</feature>
<dbReference type="STRING" id="4232.A0A251RWM2"/>
<dbReference type="InParanoid" id="A0A251RWM2"/>
<dbReference type="Pfam" id="PF04488">
    <property type="entry name" value="Gly_transf_sug"/>
    <property type="match status" value="1"/>
</dbReference>
<reference evidence="3" key="3">
    <citation type="submission" date="2020-06" db="EMBL/GenBank/DDBJ databases">
        <title>Helianthus annuus Genome sequencing and assembly Release 2.</title>
        <authorList>
            <person name="Gouzy J."/>
            <person name="Langlade N."/>
            <person name="Munos S."/>
        </authorList>
    </citation>
    <scope>NUCLEOTIDE SEQUENCE</scope>
    <source>
        <tissue evidence="3">Leaves</tissue>
    </source>
</reference>
<organism evidence="4 5">
    <name type="scientific">Helianthus annuus</name>
    <name type="common">Common sunflower</name>
    <dbReference type="NCBI Taxonomy" id="4232"/>
    <lineage>
        <taxon>Eukaryota</taxon>
        <taxon>Viridiplantae</taxon>
        <taxon>Streptophyta</taxon>
        <taxon>Embryophyta</taxon>
        <taxon>Tracheophyta</taxon>
        <taxon>Spermatophyta</taxon>
        <taxon>Magnoliopsida</taxon>
        <taxon>eudicotyledons</taxon>
        <taxon>Gunneridae</taxon>
        <taxon>Pentapetalae</taxon>
        <taxon>asterids</taxon>
        <taxon>campanulids</taxon>
        <taxon>Asterales</taxon>
        <taxon>Asteraceae</taxon>
        <taxon>Asteroideae</taxon>
        <taxon>Heliantheae alliance</taxon>
        <taxon>Heliantheae</taxon>
        <taxon>Helianthus</taxon>
    </lineage>
</organism>
<protein>
    <submittedName>
        <fullName evidence="3">Glycosyltransferase, DXD sugar-binding, alpha 1,4-glycosyltransferase</fullName>
    </submittedName>
    <submittedName>
        <fullName evidence="4">Putative glycosyltransferase, DXD sugar-binding motif protein</fullName>
    </submittedName>
</protein>
<keyword evidence="1" id="KW-0732">Signal</keyword>
<dbReference type="PANTHER" id="PTHR46781">
    <property type="entry name" value="ALPHA 1,4-GLYCOSYLTRANSFERASE FAMILY PROTEIN"/>
    <property type="match status" value="1"/>
</dbReference>
<dbReference type="InterPro" id="IPR044789">
    <property type="entry name" value="Put_A1-4-GlycosylTfrase_plant"/>
</dbReference>
<dbReference type="GO" id="GO:0016740">
    <property type="term" value="F:transferase activity"/>
    <property type="evidence" value="ECO:0007669"/>
    <property type="project" value="UniProtKB-KW"/>
</dbReference>
<dbReference type="FunCoup" id="A0A251RWM2">
    <property type="interactions" value="123"/>
</dbReference>
<name>A0A251RWM2_HELAN</name>
<keyword evidence="5" id="KW-1185">Reference proteome</keyword>
<dbReference type="Proteomes" id="UP000215914">
    <property type="component" value="Chromosome 17"/>
</dbReference>
<evidence type="ECO:0000313" key="3">
    <source>
        <dbReference type="EMBL" id="KAF5756565.1"/>
    </source>
</evidence>
<dbReference type="OMA" id="REPNNGI"/>
<evidence type="ECO:0000256" key="1">
    <source>
        <dbReference type="SAM" id="SignalP"/>
    </source>
</evidence>
<dbReference type="Pfam" id="PF04572">
    <property type="entry name" value="Gb3_synth"/>
    <property type="match status" value="1"/>
</dbReference>
<proteinExistence type="predicted"/>
<dbReference type="InterPro" id="IPR007652">
    <property type="entry name" value="A1-4-GlycosylTfrase_dom"/>
</dbReference>
<keyword evidence="4" id="KW-0808">Transferase</keyword>
<dbReference type="EMBL" id="MNCJ02000332">
    <property type="protein sequence ID" value="KAF5756565.1"/>
    <property type="molecule type" value="Genomic_DNA"/>
</dbReference>
<feature type="signal peptide" evidence="1">
    <location>
        <begin position="1"/>
        <end position="24"/>
    </location>
</feature>